<dbReference type="AlphaFoldDB" id="A0A379CCD0"/>
<evidence type="ECO:0000256" key="7">
    <source>
        <dbReference type="ARBA" id="ARBA00023237"/>
    </source>
</evidence>
<proteinExistence type="inferred from homology"/>
<keyword evidence="3" id="KW-1134">Transmembrane beta strand</keyword>
<comment type="similarity">
    <text evidence="2">Belongs to the OmpP1/FadL family.</text>
</comment>
<dbReference type="Proteomes" id="UP000255417">
    <property type="component" value="Unassembled WGS sequence"/>
</dbReference>
<dbReference type="GO" id="GO:0015483">
    <property type="term" value="F:long-chain fatty acid transporting porin activity"/>
    <property type="evidence" value="ECO:0007669"/>
    <property type="project" value="TreeGrafter"/>
</dbReference>
<gene>
    <name evidence="9" type="ORF">NCTC12872_01380</name>
</gene>
<evidence type="ECO:0000256" key="6">
    <source>
        <dbReference type="ARBA" id="ARBA00023136"/>
    </source>
</evidence>
<evidence type="ECO:0000256" key="1">
    <source>
        <dbReference type="ARBA" id="ARBA00004571"/>
    </source>
</evidence>
<evidence type="ECO:0000256" key="5">
    <source>
        <dbReference type="ARBA" id="ARBA00022729"/>
    </source>
</evidence>
<sequence length="461" mass="49678">MKKVTKLSLAAILTLSATNTFAAGFQLAEISTSGLGTSFAGTAAIAENASVVATNPALMTEFSRAQLSAGGIYIAAKVNINGELANDTDASNKNIVPNAIVPNFYFVAPVNDRFSVGGGMNVNYGLKTEFSKNYAAGWLGGMTSLSSGNFNFSGAMKLGHGFSFGLGLNAVYAEAELDRYAGVIPKALSGKLKQAQQQLQQSPKEEDKQKAQLLGKVAGIAANTPATTKIKHLEGNTWGYGWNAGLSYNLNENHRFGLAYHSAVKLDFKGDFSNELPTALNNVPLPQIAGLKPATNGKNKAAKLSVTLPAFWELSAYHQLTEQLALQYSWKHTQWSVFKELLAKGSKGEELLYKDEKFSDSNRYAIGLTYKAMDNLTLRTGVAYEQSASRTMPSIAIPDTNRTWYSVGATYQVTPNLTTDFGYAYVYGHKNNFTEGTTAGGLDVKSRAHVNLVGLNLNYKF</sequence>
<protein>
    <submittedName>
        <fullName evidence="9">47 kDa outer membrane protein</fullName>
    </submittedName>
</protein>
<dbReference type="RefSeq" id="WP_115315878.1">
    <property type="nucleotide sequence ID" value="NZ_UGTA01000001.1"/>
</dbReference>
<evidence type="ECO:0000256" key="4">
    <source>
        <dbReference type="ARBA" id="ARBA00022692"/>
    </source>
</evidence>
<feature type="chain" id="PRO_5016846111" evidence="8">
    <location>
        <begin position="23"/>
        <end position="461"/>
    </location>
</feature>
<dbReference type="OrthoDB" id="19849at2"/>
<dbReference type="InterPro" id="IPR005017">
    <property type="entry name" value="OMPP1/FadL/TodX"/>
</dbReference>
<feature type="signal peptide" evidence="8">
    <location>
        <begin position="1"/>
        <end position="22"/>
    </location>
</feature>
<evidence type="ECO:0000256" key="2">
    <source>
        <dbReference type="ARBA" id="ARBA00008163"/>
    </source>
</evidence>
<dbReference type="Pfam" id="PF03349">
    <property type="entry name" value="Toluene_X"/>
    <property type="match status" value="1"/>
</dbReference>
<dbReference type="Gene3D" id="2.40.160.60">
    <property type="entry name" value="Outer membrane protein transport protein (OMPP1/FadL/TodX)"/>
    <property type="match status" value="1"/>
</dbReference>
<dbReference type="SUPFAM" id="SSF56935">
    <property type="entry name" value="Porins"/>
    <property type="match status" value="1"/>
</dbReference>
<keyword evidence="6" id="KW-0472">Membrane</keyword>
<dbReference type="PANTHER" id="PTHR35093:SF3">
    <property type="entry name" value="LONG-CHAIN FATTY ACID TRANSPORT PROTEIN"/>
    <property type="match status" value="1"/>
</dbReference>
<accession>A0A379CCD0</accession>
<keyword evidence="5 8" id="KW-0732">Signal</keyword>
<dbReference type="EMBL" id="UGTA01000001">
    <property type="protein sequence ID" value="SUB59396.1"/>
    <property type="molecule type" value="Genomic_DNA"/>
</dbReference>
<evidence type="ECO:0000313" key="9">
    <source>
        <dbReference type="EMBL" id="SUB59396.1"/>
    </source>
</evidence>
<evidence type="ECO:0000313" key="10">
    <source>
        <dbReference type="Proteomes" id="UP000255417"/>
    </source>
</evidence>
<keyword evidence="7" id="KW-0998">Cell outer membrane</keyword>
<reference evidence="9 10" key="1">
    <citation type="submission" date="2018-06" db="EMBL/GenBank/DDBJ databases">
        <authorList>
            <consortium name="Pathogen Informatics"/>
            <person name="Doyle S."/>
        </authorList>
    </citation>
    <scope>NUCLEOTIDE SEQUENCE [LARGE SCALE GENOMIC DNA]</scope>
    <source>
        <strain evidence="9 10">NCTC12872</strain>
    </source>
</reference>
<dbReference type="PANTHER" id="PTHR35093">
    <property type="entry name" value="OUTER MEMBRANE PROTEIN NMB0088-RELATED"/>
    <property type="match status" value="1"/>
</dbReference>
<evidence type="ECO:0000256" key="3">
    <source>
        <dbReference type="ARBA" id="ARBA00022452"/>
    </source>
</evidence>
<keyword evidence="10" id="KW-1185">Reference proteome</keyword>
<dbReference type="GO" id="GO:0009279">
    <property type="term" value="C:cell outer membrane"/>
    <property type="evidence" value="ECO:0007669"/>
    <property type="project" value="UniProtKB-SubCell"/>
</dbReference>
<organism evidence="9 10">
    <name type="scientific">Phocoenobacter uteri</name>
    <dbReference type="NCBI Taxonomy" id="146806"/>
    <lineage>
        <taxon>Bacteria</taxon>
        <taxon>Pseudomonadati</taxon>
        <taxon>Pseudomonadota</taxon>
        <taxon>Gammaproteobacteria</taxon>
        <taxon>Pasteurellales</taxon>
        <taxon>Pasteurellaceae</taxon>
        <taxon>Phocoenobacter</taxon>
    </lineage>
</organism>
<comment type="subcellular location">
    <subcellularLocation>
        <location evidence="1">Cell outer membrane</location>
        <topology evidence="1">Multi-pass membrane protein</topology>
    </subcellularLocation>
</comment>
<evidence type="ECO:0000256" key="8">
    <source>
        <dbReference type="SAM" id="SignalP"/>
    </source>
</evidence>
<name>A0A379CCD0_9PAST</name>
<keyword evidence="4" id="KW-0812">Transmembrane</keyword>